<dbReference type="EMBL" id="UYRR01003065">
    <property type="protein sequence ID" value="VDK19861.1"/>
    <property type="molecule type" value="Genomic_DNA"/>
</dbReference>
<reference evidence="1 2" key="2">
    <citation type="submission" date="2018-11" db="EMBL/GenBank/DDBJ databases">
        <authorList>
            <consortium name="Pathogen Informatics"/>
        </authorList>
    </citation>
    <scope>NUCLEOTIDE SEQUENCE [LARGE SCALE GENOMIC DNA]</scope>
</reference>
<keyword evidence="2" id="KW-1185">Reference proteome</keyword>
<organism evidence="3">
    <name type="scientific">Anisakis simplex</name>
    <name type="common">Herring worm</name>
    <dbReference type="NCBI Taxonomy" id="6269"/>
    <lineage>
        <taxon>Eukaryota</taxon>
        <taxon>Metazoa</taxon>
        <taxon>Ecdysozoa</taxon>
        <taxon>Nematoda</taxon>
        <taxon>Chromadorea</taxon>
        <taxon>Rhabditida</taxon>
        <taxon>Spirurina</taxon>
        <taxon>Ascaridomorpha</taxon>
        <taxon>Ascaridoidea</taxon>
        <taxon>Anisakidae</taxon>
        <taxon>Anisakis</taxon>
        <taxon>Anisakis simplex complex</taxon>
    </lineage>
</organism>
<evidence type="ECO:0000313" key="1">
    <source>
        <dbReference type="EMBL" id="VDK19861.1"/>
    </source>
</evidence>
<proteinExistence type="predicted"/>
<sequence>MVSNDNGDGSARSAIGASVSQHIKRCLICSRMAAPMASTIYHQKIVNLIMDGCTGGFNSISSKDLCICFWWMDRMMMRRTTGEGERWNGKQKFTIDVFVTGGWIEWWWEGRLENVNVLVGTIRIESKSSPHWFE</sequence>
<dbReference type="AlphaFoldDB" id="A0A0M3J4J9"/>
<dbReference type="Proteomes" id="UP000267096">
    <property type="component" value="Unassembled WGS sequence"/>
</dbReference>
<name>A0A0M3J4J9_ANISI</name>
<reference evidence="3" key="1">
    <citation type="submission" date="2017-02" db="UniProtKB">
        <authorList>
            <consortium name="WormBaseParasite"/>
        </authorList>
    </citation>
    <scope>IDENTIFICATION</scope>
</reference>
<accession>A0A0M3J4J9</accession>
<evidence type="ECO:0000313" key="3">
    <source>
        <dbReference type="WBParaSite" id="ASIM_0000246801-mRNA-1"/>
    </source>
</evidence>
<protein>
    <submittedName>
        <fullName evidence="3">Transmembrane protein</fullName>
    </submittedName>
</protein>
<dbReference type="WBParaSite" id="ASIM_0000246801-mRNA-1">
    <property type="protein sequence ID" value="ASIM_0000246801-mRNA-1"/>
    <property type="gene ID" value="ASIM_0000246801"/>
</dbReference>
<gene>
    <name evidence="1" type="ORF">ASIM_LOCUS2332</name>
</gene>
<evidence type="ECO:0000313" key="2">
    <source>
        <dbReference type="Proteomes" id="UP000267096"/>
    </source>
</evidence>